<dbReference type="AlphaFoldDB" id="A0A4U0TM03"/>
<dbReference type="OrthoDB" id="3649348at2759"/>
<reference evidence="1 2" key="1">
    <citation type="submission" date="2017-03" db="EMBL/GenBank/DDBJ databases">
        <title>Genomes of endolithic fungi from Antarctica.</title>
        <authorList>
            <person name="Coleine C."/>
            <person name="Masonjones S."/>
            <person name="Stajich J.E."/>
        </authorList>
    </citation>
    <scope>NUCLEOTIDE SEQUENCE [LARGE SCALE GENOMIC DNA]</scope>
    <source>
        <strain evidence="1 2">CCFEE 6315</strain>
    </source>
</reference>
<evidence type="ECO:0000313" key="1">
    <source>
        <dbReference type="EMBL" id="TKA22877.1"/>
    </source>
</evidence>
<dbReference type="EMBL" id="NAJL01000064">
    <property type="protein sequence ID" value="TKA22877.1"/>
    <property type="molecule type" value="Genomic_DNA"/>
</dbReference>
<gene>
    <name evidence="1" type="ORF">B0A50_07816</name>
</gene>
<proteinExistence type="predicted"/>
<organism evidence="1 2">
    <name type="scientific">Salinomyces thailandicus</name>
    <dbReference type="NCBI Taxonomy" id="706561"/>
    <lineage>
        <taxon>Eukaryota</taxon>
        <taxon>Fungi</taxon>
        <taxon>Dikarya</taxon>
        <taxon>Ascomycota</taxon>
        <taxon>Pezizomycotina</taxon>
        <taxon>Dothideomycetes</taxon>
        <taxon>Dothideomycetidae</taxon>
        <taxon>Mycosphaerellales</taxon>
        <taxon>Teratosphaeriaceae</taxon>
        <taxon>Salinomyces</taxon>
    </lineage>
</organism>
<evidence type="ECO:0000313" key="2">
    <source>
        <dbReference type="Proteomes" id="UP000308549"/>
    </source>
</evidence>
<comment type="caution">
    <text evidence="1">The sequence shown here is derived from an EMBL/GenBank/DDBJ whole genome shotgun (WGS) entry which is preliminary data.</text>
</comment>
<dbReference type="Proteomes" id="UP000308549">
    <property type="component" value="Unassembled WGS sequence"/>
</dbReference>
<protein>
    <submittedName>
        <fullName evidence="1">Uncharacterized protein</fullName>
    </submittedName>
</protein>
<sequence length="148" mass="16058">MSPIPIALCGKSSGMATSFIDKMLPEYQIVHHFQATEEVQQQLPALLRGEAVKPPSGVGANAQYPASQIPQAIFVGAGFSTSELEEMRAVEGARTLPWLYPDTLKSVATTLTGPFLLDAIAKRAKWCMDSNGLAEGKQAEEKDAVWYF</sequence>
<accession>A0A4U0TM03</accession>
<name>A0A4U0TM03_9PEZI</name>
<keyword evidence="2" id="KW-1185">Reference proteome</keyword>